<protein>
    <recommendedName>
        <fullName evidence="4">Sporulation protein YpjB</fullName>
    </recommendedName>
</protein>
<evidence type="ECO:0000313" key="2">
    <source>
        <dbReference type="EMBL" id="REJ09712.1"/>
    </source>
</evidence>
<accession>A0A3E0J9X3</accession>
<dbReference type="EMBL" id="QUAE01000005">
    <property type="protein sequence ID" value="REJ09712.1"/>
    <property type="molecule type" value="Genomic_DNA"/>
</dbReference>
<organism evidence="2 3">
    <name type="scientific">Halobacillus trueperi</name>
    <dbReference type="NCBI Taxonomy" id="156205"/>
    <lineage>
        <taxon>Bacteria</taxon>
        <taxon>Bacillati</taxon>
        <taxon>Bacillota</taxon>
        <taxon>Bacilli</taxon>
        <taxon>Bacillales</taxon>
        <taxon>Bacillaceae</taxon>
        <taxon>Halobacillus</taxon>
    </lineage>
</organism>
<reference evidence="2 3" key="1">
    <citation type="submission" date="2018-08" db="EMBL/GenBank/DDBJ databases">
        <title>Genome sequence of Halobacillus trueperi KCTC 3686.</title>
        <authorList>
            <person name="Cho K.H."/>
            <person name="Kwak M.-J."/>
            <person name="Kim B.-Y."/>
            <person name="Chun J."/>
        </authorList>
    </citation>
    <scope>NUCLEOTIDE SEQUENCE [LARGE SCALE GENOMIC DNA]</scope>
    <source>
        <strain evidence="2 3">KCTC 3686</strain>
    </source>
</reference>
<keyword evidence="3" id="KW-1185">Reference proteome</keyword>
<keyword evidence="1" id="KW-1133">Transmembrane helix</keyword>
<dbReference type="Proteomes" id="UP000256305">
    <property type="component" value="Unassembled WGS sequence"/>
</dbReference>
<evidence type="ECO:0000256" key="1">
    <source>
        <dbReference type="SAM" id="Phobius"/>
    </source>
</evidence>
<keyword evidence="1" id="KW-0812">Transmembrane</keyword>
<evidence type="ECO:0000313" key="3">
    <source>
        <dbReference type="Proteomes" id="UP000256305"/>
    </source>
</evidence>
<feature type="transmembrane region" description="Helical" evidence="1">
    <location>
        <begin position="194"/>
        <end position="218"/>
    </location>
</feature>
<dbReference type="AlphaFoldDB" id="A0A3E0J9X3"/>
<name>A0A3E0J9X3_9BACI</name>
<proteinExistence type="predicted"/>
<sequence length="233" mass="26876">MGRAVLLFICSLIFTLVPSVHVHSWSEGPSDWEAFASQYRRLAADEKFDLAERLWNSKYAEMEQYIQTLPDHHKETWKHLHLYSSTDELEETRWEEGLLTFLEVTSSENPYPVIAEKLDLFSDRSVSSVPLEDIEEEWNLIRPVVMNYVDRAKVKEANQALHELSIIDSITGRENFSKKITELVKGKSQQDWNAFLSTAIFIGGAILVTLLYVGAINYRESSKNRHRMKSGHS</sequence>
<dbReference type="RefSeq" id="WP_115823332.1">
    <property type="nucleotide sequence ID" value="NZ_QUAE01000005.1"/>
</dbReference>
<evidence type="ECO:0008006" key="4">
    <source>
        <dbReference type="Google" id="ProtNLM"/>
    </source>
</evidence>
<comment type="caution">
    <text evidence="2">The sequence shown here is derived from an EMBL/GenBank/DDBJ whole genome shotgun (WGS) entry which is preliminary data.</text>
</comment>
<keyword evidence="1" id="KW-0472">Membrane</keyword>
<gene>
    <name evidence="2" type="ORF">DYE48_09090</name>
</gene>